<sequence length="580" mass="63757">MQATSAARRGVYADTAAPESRDFVNALGGDVAQELTRRAETADDLTGFPAYTWPEDTTGKTLPDNAELAENAEYYYGLTPVAESEYSGIYGTSANDVDEVDFKGMSPAGQAVYRSGSTLAFVDVPGEDTDDVSRSLYTKYWADQAEDFNDAGAIELGDTSNAKYFGEASDELTDSIKNAEGVGHVSMVCKELNDARSDIRYSDSSDTSDERIEVLSLAADGYEDLVDNYRSIPKREGWAERSEDYMDAMRCITESRSRDVRRELGRTLDARAKAEGDNHAMSYSEALRVTYADAYNRAPDTKKADLATKAVVNALDLAAATGREPDWGVIASELQGYQDKREKHVRKAERLLSGAERKYGGNYRRINHSARTSWNAGGPTAERISELVDTPKGTISPSTGLLTTKSDAEIAATYYHTHGSRLVDDRIEAIHPHIKDDGTYSSVRVSQVSDEARAEFIDHVADRTGMWDNDGSARGVVRNAADEDSMELAAKNYKIVYATAMSDLNGIDDIDERNPSTEDHEIIAREQAYRHRLNELYDAAQSGDEDAKTELVNTAAAAYADDDDPIITRQYINPDQGSLF</sequence>
<organism evidence="1 2">
    <name type="scientific">Corynebacterium urealyticum</name>
    <dbReference type="NCBI Taxonomy" id="43771"/>
    <lineage>
        <taxon>Bacteria</taxon>
        <taxon>Bacillati</taxon>
        <taxon>Actinomycetota</taxon>
        <taxon>Actinomycetes</taxon>
        <taxon>Mycobacteriales</taxon>
        <taxon>Corynebacteriaceae</taxon>
        <taxon>Corynebacterium</taxon>
    </lineage>
</organism>
<dbReference type="Proteomes" id="UP000249451">
    <property type="component" value="Unassembled WGS sequence"/>
</dbReference>
<accession>A0A2W5B2U1</accession>
<gene>
    <name evidence="1" type="ORF">DI609_04980</name>
</gene>
<evidence type="ECO:0000313" key="1">
    <source>
        <dbReference type="EMBL" id="PZP01115.1"/>
    </source>
</evidence>
<evidence type="ECO:0000313" key="2">
    <source>
        <dbReference type="Proteomes" id="UP000249451"/>
    </source>
</evidence>
<comment type="caution">
    <text evidence="1">The sequence shown here is derived from an EMBL/GenBank/DDBJ whole genome shotgun (WGS) entry which is preliminary data.</text>
</comment>
<dbReference type="AlphaFoldDB" id="A0A2W5B2U1"/>
<reference evidence="1 2" key="1">
    <citation type="submission" date="2017-11" db="EMBL/GenBank/DDBJ databases">
        <title>Infants hospitalized years apart are colonized by the same room-sourced microbial strains.</title>
        <authorList>
            <person name="Brooks B."/>
            <person name="Olm M.R."/>
            <person name="Firek B.A."/>
            <person name="Baker R."/>
            <person name="Thomas B.C."/>
            <person name="Morowitz M.J."/>
            <person name="Banfield J.F."/>
        </authorList>
    </citation>
    <scope>NUCLEOTIDE SEQUENCE [LARGE SCALE GENOMIC DNA]</scope>
    <source>
        <strain evidence="1">S2_012_000_R3_87</strain>
    </source>
</reference>
<protein>
    <submittedName>
        <fullName evidence="1">Uncharacterized protein</fullName>
    </submittedName>
</protein>
<dbReference type="EMBL" id="QFNY01000092">
    <property type="protein sequence ID" value="PZP01115.1"/>
    <property type="molecule type" value="Genomic_DNA"/>
</dbReference>
<proteinExistence type="predicted"/>
<name>A0A2W5B2U1_9CORY</name>